<dbReference type="InterPro" id="IPR008136">
    <property type="entry name" value="CinA_C"/>
</dbReference>
<dbReference type="InterPro" id="IPR041424">
    <property type="entry name" value="CinA_KH"/>
</dbReference>
<dbReference type="CDD" id="cd00885">
    <property type="entry name" value="cinA"/>
    <property type="match status" value="1"/>
</dbReference>
<dbReference type="EMBL" id="FOOK01000034">
    <property type="protein sequence ID" value="SFG43631.1"/>
    <property type="molecule type" value="Genomic_DNA"/>
</dbReference>
<dbReference type="Gene3D" id="3.90.950.20">
    <property type="entry name" value="CinA-like"/>
    <property type="match status" value="1"/>
</dbReference>
<dbReference type="PANTHER" id="PTHR13939:SF0">
    <property type="entry name" value="NMN AMIDOHYDROLASE-LIKE PROTEIN YFAY"/>
    <property type="match status" value="1"/>
</dbReference>
<dbReference type="InterPro" id="IPR001453">
    <property type="entry name" value="MoaB/Mog_dom"/>
</dbReference>
<dbReference type="OrthoDB" id="9801454at2"/>
<dbReference type="NCBIfam" id="NF001813">
    <property type="entry name" value="PRK00549.1"/>
    <property type="match status" value="1"/>
</dbReference>
<dbReference type="STRING" id="201973.SAMN04488025_1343"/>
<dbReference type="NCBIfam" id="TIGR00199">
    <property type="entry name" value="PncC_domain"/>
    <property type="match status" value="1"/>
</dbReference>
<feature type="domain" description="MoaB/Mog" evidence="2">
    <location>
        <begin position="4"/>
        <end position="171"/>
    </location>
</feature>
<dbReference type="AlphaFoldDB" id="A0A1I2S0U6"/>
<dbReference type="Proteomes" id="UP000198661">
    <property type="component" value="Unassembled WGS sequence"/>
</dbReference>
<dbReference type="HAMAP" id="MF_00226_B">
    <property type="entry name" value="CinA_B"/>
    <property type="match status" value="1"/>
</dbReference>
<dbReference type="InterPro" id="IPR050101">
    <property type="entry name" value="CinA"/>
</dbReference>
<comment type="similarity">
    <text evidence="1">Belongs to the CinA family.</text>
</comment>
<dbReference type="Pfam" id="PF18146">
    <property type="entry name" value="CinA_KH"/>
    <property type="match status" value="1"/>
</dbReference>
<dbReference type="SUPFAM" id="SSF142433">
    <property type="entry name" value="CinA-like"/>
    <property type="match status" value="1"/>
</dbReference>
<dbReference type="SMART" id="SM00852">
    <property type="entry name" value="MoCF_biosynth"/>
    <property type="match status" value="1"/>
</dbReference>
<dbReference type="NCBIfam" id="TIGR00177">
    <property type="entry name" value="molyb_syn"/>
    <property type="match status" value="1"/>
</dbReference>
<proteinExistence type="inferred from homology"/>
<dbReference type="PIRSF" id="PIRSF006728">
    <property type="entry name" value="CinA"/>
    <property type="match status" value="1"/>
</dbReference>
<reference evidence="3 4" key="1">
    <citation type="submission" date="2016-10" db="EMBL/GenBank/DDBJ databases">
        <authorList>
            <person name="de Groot N.N."/>
        </authorList>
    </citation>
    <scope>NUCLEOTIDE SEQUENCE [LARGE SCALE GENOMIC DNA]</scope>
    <source>
        <strain evidence="3 4">DSM 44945</strain>
    </source>
</reference>
<keyword evidence="4" id="KW-1185">Reference proteome</keyword>
<dbReference type="Pfam" id="PF02464">
    <property type="entry name" value="CinA"/>
    <property type="match status" value="1"/>
</dbReference>
<gene>
    <name evidence="1" type="primary">cinA</name>
    <name evidence="3" type="ORF">SAMN04488025_1343</name>
</gene>
<dbReference type="RefSeq" id="WP_092040711.1">
    <property type="nucleotide sequence ID" value="NZ_FOOK01000034.1"/>
</dbReference>
<dbReference type="Pfam" id="PF00994">
    <property type="entry name" value="MoCF_biosynth"/>
    <property type="match status" value="1"/>
</dbReference>
<sequence length="417" mass="45174">MRGEIIAVGTELLLGQIVDTHSAYLSRECAELGINVYYHSAVGDNRERLKETLRLAGSRSDLVLITGGLGPTEDDLTKEALAEVLGLPLVPHPPSIARMEALFARFGSSVPPGNYKQGLVFEGATVFENRNGTAPGMAVTHEGTTYVLMPGPPGELIPMFEEEVRPFLLSLLPGDEVIISRVYRFFGIGESHLEERLKDLIQNQSNPTVAPLAKEAEVTLRLTAKARDADEAERLMEPVRREIMKRVGGFCYGEGELSLEELVVRRLLDRKRTLALAESCTGGLISRMLTTVPGSSGAVKGGVVSYTPDAKEGVLKVPSGVIERYGTVSMETALAMAERARELFGSDLAVSVTGVAGPDPVEDKPVGLVYIGCAEEGRPTRAYRLRLGGNRQGIQLRAAKYALFILQERLKKGEAQT</sequence>
<evidence type="ECO:0000256" key="1">
    <source>
        <dbReference type="HAMAP-Rule" id="MF_00226"/>
    </source>
</evidence>
<dbReference type="NCBIfam" id="TIGR00200">
    <property type="entry name" value="cinA_nterm"/>
    <property type="match status" value="1"/>
</dbReference>
<dbReference type="InterPro" id="IPR036653">
    <property type="entry name" value="CinA-like_C"/>
</dbReference>
<dbReference type="InterPro" id="IPR036425">
    <property type="entry name" value="MoaB/Mog-like_dom_sf"/>
</dbReference>
<protein>
    <recommendedName>
        <fullName evidence="1">Putative competence-damage inducible protein</fullName>
    </recommendedName>
</protein>
<evidence type="ECO:0000313" key="4">
    <source>
        <dbReference type="Proteomes" id="UP000198661"/>
    </source>
</evidence>
<organism evidence="3 4">
    <name type="scientific">Planifilum fulgidum</name>
    <dbReference type="NCBI Taxonomy" id="201973"/>
    <lineage>
        <taxon>Bacteria</taxon>
        <taxon>Bacillati</taxon>
        <taxon>Bacillota</taxon>
        <taxon>Bacilli</taxon>
        <taxon>Bacillales</taxon>
        <taxon>Thermoactinomycetaceae</taxon>
        <taxon>Planifilum</taxon>
    </lineage>
</organism>
<dbReference type="PANTHER" id="PTHR13939">
    <property type="entry name" value="NICOTINAMIDE-NUCLEOTIDE AMIDOHYDROLASE PNCC"/>
    <property type="match status" value="1"/>
</dbReference>
<evidence type="ECO:0000259" key="2">
    <source>
        <dbReference type="SMART" id="SM00852"/>
    </source>
</evidence>
<name>A0A1I2S0U6_9BACL</name>
<dbReference type="SUPFAM" id="SSF53218">
    <property type="entry name" value="Molybdenum cofactor biosynthesis proteins"/>
    <property type="match status" value="1"/>
</dbReference>
<dbReference type="Gene3D" id="3.40.980.10">
    <property type="entry name" value="MoaB/Mog-like domain"/>
    <property type="match status" value="1"/>
</dbReference>
<accession>A0A1I2S0U6</accession>
<dbReference type="InterPro" id="IPR008135">
    <property type="entry name" value="Competence-induced_CinA"/>
</dbReference>
<evidence type="ECO:0000313" key="3">
    <source>
        <dbReference type="EMBL" id="SFG43631.1"/>
    </source>
</evidence>
<dbReference type="Gene3D" id="3.30.70.2860">
    <property type="match status" value="1"/>
</dbReference>